<dbReference type="Gene3D" id="3.40.190.150">
    <property type="entry name" value="Bordetella uptake gene, domain 1"/>
    <property type="match status" value="1"/>
</dbReference>
<sequence length="328" mass="34685">MPDVMHAEMEMCAGSVSRRGAMIGAALSAFAFDRAVAQSQGLRIVAPFSAGTVIDAMARRLAEALSLHLPERPVVMNRDGASGTLAFAELAQSPADGSSVIFGAASPLVVHPHLRRDPKLDPADYRPVCQMFEQPLVLVVSRRLELRNVADLVELAKKRAGALKFGHYGLASATHIELLGFARTAGVEVIEVPYRAHGQLVADLASGALDAAISTPGTFDTGVIQPLMLIAGQPIALYPDLPTSASLGFPPALPVFGGVFARAGTSDETLARLARAFRAASEEPDFQATARRLGVLTIFGDGDAFARRIKEESLRVQALLGRLGLVSQ</sequence>
<keyword evidence="3" id="KW-1185">Reference proteome</keyword>
<dbReference type="AlphaFoldDB" id="A0A4D7QI93"/>
<dbReference type="InterPro" id="IPR005064">
    <property type="entry name" value="BUG"/>
</dbReference>
<evidence type="ECO:0000313" key="2">
    <source>
        <dbReference type="EMBL" id="QCK86675.1"/>
    </source>
</evidence>
<comment type="similarity">
    <text evidence="1">Belongs to the UPF0065 (bug) family.</text>
</comment>
<dbReference type="InterPro" id="IPR042100">
    <property type="entry name" value="Bug_dom1"/>
</dbReference>
<dbReference type="EMBL" id="CP039865">
    <property type="protein sequence ID" value="QCK86675.1"/>
    <property type="molecule type" value="Genomic_DNA"/>
</dbReference>
<name>A0A4D7QI93_9HYPH</name>
<dbReference type="CDD" id="cd07012">
    <property type="entry name" value="PBP2_Bug_TTT"/>
    <property type="match status" value="1"/>
</dbReference>
<dbReference type="KEGG" id="paqt:E8L99_13355"/>
<evidence type="ECO:0000313" key="3">
    <source>
        <dbReference type="Proteomes" id="UP000298588"/>
    </source>
</evidence>
<protein>
    <submittedName>
        <fullName evidence="2">Tripartite tricarboxylate transporter substrate binding protein</fullName>
    </submittedName>
</protein>
<evidence type="ECO:0000256" key="1">
    <source>
        <dbReference type="ARBA" id="ARBA00006987"/>
    </source>
</evidence>
<dbReference type="Gene3D" id="3.40.190.10">
    <property type="entry name" value="Periplasmic binding protein-like II"/>
    <property type="match status" value="1"/>
</dbReference>
<dbReference type="OrthoDB" id="7245822at2"/>
<organism evidence="2 3">
    <name type="scientific">Phreatobacter aquaticus</name>
    <dbReference type="NCBI Taxonomy" id="2570229"/>
    <lineage>
        <taxon>Bacteria</taxon>
        <taxon>Pseudomonadati</taxon>
        <taxon>Pseudomonadota</taxon>
        <taxon>Alphaproteobacteria</taxon>
        <taxon>Hyphomicrobiales</taxon>
        <taxon>Phreatobacteraceae</taxon>
        <taxon>Phreatobacter</taxon>
    </lineage>
</organism>
<dbReference type="PANTHER" id="PTHR42928">
    <property type="entry name" value="TRICARBOXYLATE-BINDING PROTEIN"/>
    <property type="match status" value="1"/>
</dbReference>
<reference evidence="2 3" key="1">
    <citation type="submission" date="2019-04" db="EMBL/GenBank/DDBJ databases">
        <title>Phreatobacter aquaticus sp. nov.</title>
        <authorList>
            <person name="Choi A."/>
            <person name="Baek K."/>
        </authorList>
    </citation>
    <scope>NUCLEOTIDE SEQUENCE [LARGE SCALE GENOMIC DNA]</scope>
    <source>
        <strain evidence="2 3">NMCR1094</strain>
    </source>
</reference>
<gene>
    <name evidence="2" type="ORF">E8L99_13355</name>
</gene>
<dbReference type="Pfam" id="PF03401">
    <property type="entry name" value="TctC"/>
    <property type="match status" value="1"/>
</dbReference>
<dbReference type="Proteomes" id="UP000298588">
    <property type="component" value="Chromosome"/>
</dbReference>
<proteinExistence type="inferred from homology"/>
<accession>A0A4D7QI93</accession>
<dbReference type="SUPFAM" id="SSF53850">
    <property type="entry name" value="Periplasmic binding protein-like II"/>
    <property type="match status" value="1"/>
</dbReference>
<dbReference type="PIRSF" id="PIRSF017082">
    <property type="entry name" value="YflP"/>
    <property type="match status" value="1"/>
</dbReference>
<dbReference type="PANTHER" id="PTHR42928:SF5">
    <property type="entry name" value="BLR1237 PROTEIN"/>
    <property type="match status" value="1"/>
</dbReference>